<dbReference type="InterPro" id="IPR012347">
    <property type="entry name" value="Ferritin-like"/>
</dbReference>
<dbReference type="SUPFAM" id="SSF47240">
    <property type="entry name" value="Ferritin-like"/>
    <property type="match status" value="1"/>
</dbReference>
<dbReference type="GO" id="GO:0016491">
    <property type="term" value="F:oxidoreductase activity"/>
    <property type="evidence" value="ECO:0007669"/>
    <property type="project" value="InterPro"/>
</dbReference>
<name>A0A0F9FTF7_9ZZZZ</name>
<dbReference type="InterPro" id="IPR009078">
    <property type="entry name" value="Ferritin-like_SF"/>
</dbReference>
<protein>
    <recommendedName>
        <fullName evidence="1">Rubrerythrin diiron-binding domain-containing protein</fullName>
    </recommendedName>
</protein>
<feature type="domain" description="Rubrerythrin diiron-binding" evidence="1">
    <location>
        <begin position="2"/>
        <end position="54"/>
    </location>
</feature>
<dbReference type="PANTHER" id="PTHR33531">
    <property type="entry name" value="RUBRERYTHRIN SUBFAMILY"/>
    <property type="match status" value="1"/>
</dbReference>
<dbReference type="Pfam" id="PF02915">
    <property type="entry name" value="Rubrerythrin"/>
    <property type="match status" value="1"/>
</dbReference>
<gene>
    <name evidence="2" type="ORF">LCGC14_1913850</name>
</gene>
<dbReference type="EMBL" id="LAZR01020262">
    <property type="protein sequence ID" value="KKL89523.1"/>
    <property type="molecule type" value="Genomic_DNA"/>
</dbReference>
<sequence>MKDKKLSKIIDVAIKREEEAYAFYIDLSENVDEKSAKDTVKWIAEEEKKHRAFLVKYRNGQLESDAFQLNDAIYYKIAEHQKEPDIEKGMKSEHVYLVAAHRELKSYRFYTDLATLHPEGKTKDIILKMANEELKHKEKMEYLYSNTAFPQTAGG</sequence>
<reference evidence="2" key="1">
    <citation type="journal article" date="2015" name="Nature">
        <title>Complex archaea that bridge the gap between prokaryotes and eukaryotes.</title>
        <authorList>
            <person name="Spang A."/>
            <person name="Saw J.H."/>
            <person name="Jorgensen S.L."/>
            <person name="Zaremba-Niedzwiedzka K."/>
            <person name="Martijn J."/>
            <person name="Lind A.E."/>
            <person name="van Eijk R."/>
            <person name="Schleper C."/>
            <person name="Guy L."/>
            <person name="Ettema T.J."/>
        </authorList>
    </citation>
    <scope>NUCLEOTIDE SEQUENCE</scope>
</reference>
<dbReference type="InterPro" id="IPR003251">
    <property type="entry name" value="Rr_diiron-bd_dom"/>
</dbReference>
<dbReference type="AlphaFoldDB" id="A0A0F9FTF7"/>
<dbReference type="Gene3D" id="1.20.1260.10">
    <property type="match status" value="1"/>
</dbReference>
<dbReference type="GO" id="GO:0046872">
    <property type="term" value="F:metal ion binding"/>
    <property type="evidence" value="ECO:0007669"/>
    <property type="project" value="InterPro"/>
</dbReference>
<organism evidence="2">
    <name type="scientific">marine sediment metagenome</name>
    <dbReference type="NCBI Taxonomy" id="412755"/>
    <lineage>
        <taxon>unclassified sequences</taxon>
        <taxon>metagenomes</taxon>
        <taxon>ecological metagenomes</taxon>
    </lineage>
</organism>
<dbReference type="CDD" id="cd01045">
    <property type="entry name" value="Ferritin_like_AB"/>
    <property type="match status" value="1"/>
</dbReference>
<comment type="caution">
    <text evidence="2">The sequence shown here is derived from an EMBL/GenBank/DDBJ whole genome shotgun (WGS) entry which is preliminary data.</text>
</comment>
<evidence type="ECO:0000313" key="2">
    <source>
        <dbReference type="EMBL" id="KKL89523.1"/>
    </source>
</evidence>
<evidence type="ECO:0000259" key="1">
    <source>
        <dbReference type="Pfam" id="PF02915"/>
    </source>
</evidence>
<proteinExistence type="predicted"/>
<accession>A0A0F9FTF7</accession>
<dbReference type="PANTHER" id="PTHR33531:SF10">
    <property type="entry name" value="BLR7895 PROTEIN"/>
    <property type="match status" value="1"/>
</dbReference>